<name>A0A5D2B0D4_GOSDA</name>
<protein>
    <submittedName>
        <fullName evidence="1">Uncharacterized protein</fullName>
    </submittedName>
</protein>
<accession>A0A5D2B0D4</accession>
<evidence type="ECO:0000313" key="2">
    <source>
        <dbReference type="Proteomes" id="UP000323506"/>
    </source>
</evidence>
<evidence type="ECO:0000313" key="1">
    <source>
        <dbReference type="EMBL" id="TYG50068.1"/>
    </source>
</evidence>
<dbReference type="Proteomes" id="UP000323506">
    <property type="component" value="Chromosome D10"/>
</dbReference>
<reference evidence="1 2" key="1">
    <citation type="submission" date="2019-06" db="EMBL/GenBank/DDBJ databases">
        <title>WGS assembly of Gossypium darwinii.</title>
        <authorList>
            <person name="Chen Z.J."/>
            <person name="Sreedasyam A."/>
            <person name="Ando A."/>
            <person name="Song Q."/>
            <person name="De L."/>
            <person name="Hulse-Kemp A."/>
            <person name="Ding M."/>
            <person name="Ye W."/>
            <person name="Kirkbride R."/>
            <person name="Jenkins J."/>
            <person name="Plott C."/>
            <person name="Lovell J."/>
            <person name="Lin Y.-M."/>
            <person name="Vaughn R."/>
            <person name="Liu B."/>
            <person name="Li W."/>
            <person name="Simpson S."/>
            <person name="Scheffler B."/>
            <person name="Saski C."/>
            <person name="Grover C."/>
            <person name="Hu G."/>
            <person name="Conover J."/>
            <person name="Carlson J."/>
            <person name="Shu S."/>
            <person name="Boston L."/>
            <person name="Williams M."/>
            <person name="Peterson D."/>
            <person name="Mcgee K."/>
            <person name="Jones D."/>
            <person name="Wendel J."/>
            <person name="Stelly D."/>
            <person name="Grimwood J."/>
            <person name="Schmutz J."/>
        </authorList>
    </citation>
    <scope>NUCLEOTIDE SEQUENCE [LARGE SCALE GENOMIC DNA]</scope>
    <source>
        <strain evidence="1">1808015.09</strain>
    </source>
</reference>
<keyword evidence="2" id="KW-1185">Reference proteome</keyword>
<dbReference type="EMBL" id="CM017710">
    <property type="protein sequence ID" value="TYG50068.1"/>
    <property type="molecule type" value="Genomic_DNA"/>
</dbReference>
<dbReference type="AlphaFoldDB" id="A0A5D2B0D4"/>
<proteinExistence type="predicted"/>
<gene>
    <name evidence="1" type="ORF">ES288_D10G146400v1</name>
</gene>
<organism evidence="1 2">
    <name type="scientific">Gossypium darwinii</name>
    <name type="common">Darwin's cotton</name>
    <name type="synonym">Gossypium barbadense var. darwinii</name>
    <dbReference type="NCBI Taxonomy" id="34276"/>
    <lineage>
        <taxon>Eukaryota</taxon>
        <taxon>Viridiplantae</taxon>
        <taxon>Streptophyta</taxon>
        <taxon>Embryophyta</taxon>
        <taxon>Tracheophyta</taxon>
        <taxon>Spermatophyta</taxon>
        <taxon>Magnoliopsida</taxon>
        <taxon>eudicotyledons</taxon>
        <taxon>Gunneridae</taxon>
        <taxon>Pentapetalae</taxon>
        <taxon>rosids</taxon>
        <taxon>malvids</taxon>
        <taxon>Malvales</taxon>
        <taxon>Malvaceae</taxon>
        <taxon>Malvoideae</taxon>
        <taxon>Gossypium</taxon>
    </lineage>
</organism>
<sequence length="48" mass="5392">MPLPLKEKDLSILPNGYTITATHSPSHSIIQQFLRCPYAPSSIRRIIS</sequence>